<dbReference type="InterPro" id="IPR008271">
    <property type="entry name" value="Ser/Thr_kinase_AS"/>
</dbReference>
<reference evidence="6 7" key="1">
    <citation type="journal article" date="2017" name="Front. Genet.">
        <title>Draft sequencing of the heterozygous diploid genome of Satsuma (Citrus unshiu Marc.) using a hybrid assembly approach.</title>
        <authorList>
            <person name="Shimizu T."/>
            <person name="Tanizawa Y."/>
            <person name="Mochizuki T."/>
            <person name="Nagasaki H."/>
            <person name="Yoshioka T."/>
            <person name="Toyoda A."/>
            <person name="Fujiyama A."/>
            <person name="Kaminuma E."/>
            <person name="Nakamura Y."/>
        </authorList>
    </citation>
    <scope>NUCLEOTIDE SEQUENCE [LARGE SCALE GENOMIC DNA]</scope>
    <source>
        <strain evidence="7">cv. Miyagawa wase</strain>
    </source>
</reference>
<organism evidence="6 7">
    <name type="scientific">Citrus unshiu</name>
    <name type="common">Satsuma mandarin</name>
    <name type="synonym">Citrus nobilis var. unshiu</name>
    <dbReference type="NCBI Taxonomy" id="55188"/>
    <lineage>
        <taxon>Eukaryota</taxon>
        <taxon>Viridiplantae</taxon>
        <taxon>Streptophyta</taxon>
        <taxon>Embryophyta</taxon>
        <taxon>Tracheophyta</taxon>
        <taxon>Spermatophyta</taxon>
        <taxon>Magnoliopsida</taxon>
        <taxon>eudicotyledons</taxon>
        <taxon>Gunneridae</taxon>
        <taxon>Pentapetalae</taxon>
        <taxon>rosids</taxon>
        <taxon>malvids</taxon>
        <taxon>Sapindales</taxon>
        <taxon>Rutaceae</taxon>
        <taxon>Aurantioideae</taxon>
        <taxon>Citrus</taxon>
    </lineage>
</organism>
<dbReference type="SUPFAM" id="SSF56112">
    <property type="entry name" value="Protein kinase-like (PK-like)"/>
    <property type="match status" value="1"/>
</dbReference>
<evidence type="ECO:0000313" key="7">
    <source>
        <dbReference type="Proteomes" id="UP000236630"/>
    </source>
</evidence>
<dbReference type="GO" id="GO:0004674">
    <property type="term" value="F:protein serine/threonine kinase activity"/>
    <property type="evidence" value="ECO:0007669"/>
    <property type="project" value="TreeGrafter"/>
</dbReference>
<accession>A0A2H5PMR3</accession>
<dbReference type="PANTHER" id="PTHR27005:SF521">
    <property type="entry name" value="WALL-ASSOCIATED RECEPTOR KINASE-LIKE 6"/>
    <property type="match status" value="1"/>
</dbReference>
<gene>
    <name evidence="6" type="ORF">CUMW_150800</name>
</gene>
<dbReference type="GO" id="GO:0007166">
    <property type="term" value="P:cell surface receptor signaling pathway"/>
    <property type="evidence" value="ECO:0007669"/>
    <property type="project" value="InterPro"/>
</dbReference>
<keyword evidence="1" id="KW-0547">Nucleotide-binding</keyword>
<evidence type="ECO:0000313" key="6">
    <source>
        <dbReference type="EMBL" id="GAY53657.1"/>
    </source>
</evidence>
<dbReference type="Proteomes" id="UP000236630">
    <property type="component" value="Unassembled WGS sequence"/>
</dbReference>
<dbReference type="AlphaFoldDB" id="A0A2H5PMR3"/>
<keyword evidence="7" id="KW-1185">Reference proteome</keyword>
<dbReference type="InterPro" id="IPR000719">
    <property type="entry name" value="Prot_kinase_dom"/>
</dbReference>
<evidence type="ECO:0000256" key="4">
    <source>
        <dbReference type="ARBA" id="ARBA00047951"/>
    </source>
</evidence>
<dbReference type="GO" id="GO:0005524">
    <property type="term" value="F:ATP binding"/>
    <property type="evidence" value="ECO:0007669"/>
    <property type="project" value="UniProtKB-KW"/>
</dbReference>
<dbReference type="Pfam" id="PF00069">
    <property type="entry name" value="Pkinase"/>
    <property type="match status" value="1"/>
</dbReference>
<dbReference type="PANTHER" id="PTHR27005">
    <property type="entry name" value="WALL-ASSOCIATED RECEPTOR KINASE-LIKE 21"/>
    <property type="match status" value="1"/>
</dbReference>
<dbReference type="PROSITE" id="PS50011">
    <property type="entry name" value="PROTEIN_KINASE_DOM"/>
    <property type="match status" value="1"/>
</dbReference>
<name>A0A2H5PMR3_CITUN</name>
<feature type="domain" description="Protein kinase" evidence="5">
    <location>
        <begin position="1"/>
        <end position="86"/>
    </location>
</feature>
<sequence length="86" mass="10215">MNFYEEFIASSQKLSALFYWHSAASISIYHRDIKSTNILLDNKYQAKISDFRTSRSVMVDQTHFTTKVKRTFEYVDLRVFSVKSIY</sequence>
<dbReference type="PROSITE" id="PS00108">
    <property type="entry name" value="PROTEIN_KINASE_ST"/>
    <property type="match status" value="1"/>
</dbReference>
<dbReference type="InterPro" id="IPR011009">
    <property type="entry name" value="Kinase-like_dom_sf"/>
</dbReference>
<evidence type="ECO:0000256" key="1">
    <source>
        <dbReference type="ARBA" id="ARBA00022741"/>
    </source>
</evidence>
<dbReference type="GO" id="GO:0005886">
    <property type="term" value="C:plasma membrane"/>
    <property type="evidence" value="ECO:0007669"/>
    <property type="project" value="TreeGrafter"/>
</dbReference>
<evidence type="ECO:0000256" key="3">
    <source>
        <dbReference type="ARBA" id="ARBA00047558"/>
    </source>
</evidence>
<comment type="caution">
    <text evidence="6">The sequence shown here is derived from an EMBL/GenBank/DDBJ whole genome shotgun (WGS) entry which is preliminary data.</text>
</comment>
<dbReference type="EMBL" id="BDQV01000096">
    <property type="protein sequence ID" value="GAY53657.1"/>
    <property type="molecule type" value="Genomic_DNA"/>
</dbReference>
<keyword evidence="2" id="KW-0067">ATP-binding</keyword>
<evidence type="ECO:0000256" key="2">
    <source>
        <dbReference type="ARBA" id="ARBA00022840"/>
    </source>
</evidence>
<protein>
    <recommendedName>
        <fullName evidence="5">Protein kinase domain-containing protein</fullName>
    </recommendedName>
</protein>
<comment type="catalytic activity">
    <reaction evidence="3">
        <text>L-seryl-[protein] + ATP = O-phospho-L-seryl-[protein] + ADP + H(+)</text>
        <dbReference type="Rhea" id="RHEA:17989"/>
        <dbReference type="Rhea" id="RHEA-COMP:9863"/>
        <dbReference type="Rhea" id="RHEA-COMP:11604"/>
        <dbReference type="ChEBI" id="CHEBI:15378"/>
        <dbReference type="ChEBI" id="CHEBI:29999"/>
        <dbReference type="ChEBI" id="CHEBI:30616"/>
        <dbReference type="ChEBI" id="CHEBI:83421"/>
        <dbReference type="ChEBI" id="CHEBI:456216"/>
    </reaction>
</comment>
<proteinExistence type="predicted"/>
<evidence type="ECO:0000259" key="5">
    <source>
        <dbReference type="PROSITE" id="PS50011"/>
    </source>
</evidence>
<dbReference type="InterPro" id="IPR045274">
    <property type="entry name" value="WAK-like"/>
</dbReference>
<comment type="catalytic activity">
    <reaction evidence="4">
        <text>L-threonyl-[protein] + ATP = O-phospho-L-threonyl-[protein] + ADP + H(+)</text>
        <dbReference type="Rhea" id="RHEA:46608"/>
        <dbReference type="Rhea" id="RHEA-COMP:11060"/>
        <dbReference type="Rhea" id="RHEA-COMP:11605"/>
        <dbReference type="ChEBI" id="CHEBI:15378"/>
        <dbReference type="ChEBI" id="CHEBI:30013"/>
        <dbReference type="ChEBI" id="CHEBI:30616"/>
        <dbReference type="ChEBI" id="CHEBI:61977"/>
        <dbReference type="ChEBI" id="CHEBI:456216"/>
    </reaction>
</comment>
<dbReference type="Gene3D" id="1.10.510.10">
    <property type="entry name" value="Transferase(Phosphotransferase) domain 1"/>
    <property type="match status" value="1"/>
</dbReference>